<dbReference type="OrthoDB" id="7506349at2"/>
<dbReference type="AlphaFoldDB" id="A0A3L6ZIL0"/>
<dbReference type="PANTHER" id="PTHR30055">
    <property type="entry name" value="HTH-TYPE TRANSCRIPTIONAL REGULATOR RUTR"/>
    <property type="match status" value="1"/>
</dbReference>
<evidence type="ECO:0000256" key="4">
    <source>
        <dbReference type="PROSITE-ProRule" id="PRU00335"/>
    </source>
</evidence>
<evidence type="ECO:0000256" key="2">
    <source>
        <dbReference type="ARBA" id="ARBA00023125"/>
    </source>
</evidence>
<dbReference type="SUPFAM" id="SSF46689">
    <property type="entry name" value="Homeodomain-like"/>
    <property type="match status" value="1"/>
</dbReference>
<dbReference type="InterPro" id="IPR050109">
    <property type="entry name" value="HTH-type_TetR-like_transc_reg"/>
</dbReference>
<dbReference type="GO" id="GO:0000976">
    <property type="term" value="F:transcription cis-regulatory region binding"/>
    <property type="evidence" value="ECO:0007669"/>
    <property type="project" value="TreeGrafter"/>
</dbReference>
<evidence type="ECO:0000313" key="7">
    <source>
        <dbReference type="Proteomes" id="UP000270299"/>
    </source>
</evidence>
<dbReference type="Proteomes" id="UP000270299">
    <property type="component" value="Unassembled WGS sequence"/>
</dbReference>
<keyword evidence="1" id="KW-0805">Transcription regulation</keyword>
<dbReference type="RefSeq" id="WP_121674080.1">
    <property type="nucleotide sequence ID" value="NZ_BMXM01000010.1"/>
</dbReference>
<gene>
    <name evidence="6" type="ORF">D9V29_14695</name>
</gene>
<evidence type="ECO:0000259" key="5">
    <source>
        <dbReference type="PROSITE" id="PS50977"/>
    </source>
</evidence>
<sequence>MTPIKARVLDAAIDLLATGGLRALTHVRIDERAGVAKGSTSNYFRTRAALLVGVTDWIVERELPAVSAAFAPRSPSEFVDAMCAILDFTTRENRALTTARLVLFMEASHNEVLREALSQGRERMEDAVVSAFEGMGAADPRAAAEAISACFEGLILHRIARGADTDPRPAFETILAGALARGR</sequence>
<dbReference type="PROSITE" id="PS50977">
    <property type="entry name" value="HTH_TETR_2"/>
    <property type="match status" value="1"/>
</dbReference>
<keyword evidence="2 4" id="KW-0238">DNA-binding</keyword>
<evidence type="ECO:0000313" key="6">
    <source>
        <dbReference type="EMBL" id="RLP67874.1"/>
    </source>
</evidence>
<reference evidence="6 7" key="1">
    <citation type="submission" date="2018-10" db="EMBL/GenBank/DDBJ databases">
        <authorList>
            <person name="Li J."/>
        </authorList>
    </citation>
    <scope>NUCLEOTIDE SEQUENCE [LARGE SCALE GENOMIC DNA]</scope>
    <source>
        <strain evidence="6 7">CCTCC AB209002</strain>
    </source>
</reference>
<feature type="DNA-binding region" description="H-T-H motif" evidence="4">
    <location>
        <begin position="25"/>
        <end position="44"/>
    </location>
</feature>
<comment type="caution">
    <text evidence="6">The sequence shown here is derived from an EMBL/GenBank/DDBJ whole genome shotgun (WGS) entry which is preliminary data.</text>
</comment>
<organism evidence="6 7">
    <name type="scientific">Mycetocola manganoxydans</name>
    <dbReference type="NCBI Taxonomy" id="699879"/>
    <lineage>
        <taxon>Bacteria</taxon>
        <taxon>Bacillati</taxon>
        <taxon>Actinomycetota</taxon>
        <taxon>Actinomycetes</taxon>
        <taxon>Micrococcales</taxon>
        <taxon>Microbacteriaceae</taxon>
        <taxon>Mycetocola</taxon>
    </lineage>
</organism>
<name>A0A3L6ZIL0_9MICO</name>
<dbReference type="SUPFAM" id="SSF48498">
    <property type="entry name" value="Tetracyclin repressor-like, C-terminal domain"/>
    <property type="match status" value="1"/>
</dbReference>
<dbReference type="Gene3D" id="1.10.357.10">
    <property type="entry name" value="Tetracycline Repressor, domain 2"/>
    <property type="match status" value="1"/>
</dbReference>
<protein>
    <submittedName>
        <fullName evidence="6">TetR family transcriptional regulator</fullName>
    </submittedName>
</protein>
<keyword evidence="3" id="KW-0804">Transcription</keyword>
<dbReference type="InterPro" id="IPR041583">
    <property type="entry name" value="TetR_C_31"/>
</dbReference>
<evidence type="ECO:0000256" key="1">
    <source>
        <dbReference type="ARBA" id="ARBA00023015"/>
    </source>
</evidence>
<evidence type="ECO:0000256" key="3">
    <source>
        <dbReference type="ARBA" id="ARBA00023163"/>
    </source>
</evidence>
<dbReference type="Pfam" id="PF00440">
    <property type="entry name" value="TetR_N"/>
    <property type="match status" value="1"/>
</dbReference>
<proteinExistence type="predicted"/>
<dbReference type="InterPro" id="IPR001647">
    <property type="entry name" value="HTH_TetR"/>
</dbReference>
<keyword evidence="7" id="KW-1185">Reference proteome</keyword>
<dbReference type="InterPro" id="IPR009057">
    <property type="entry name" value="Homeodomain-like_sf"/>
</dbReference>
<dbReference type="InterPro" id="IPR036271">
    <property type="entry name" value="Tet_transcr_reg_TetR-rel_C_sf"/>
</dbReference>
<dbReference type="GO" id="GO:0003700">
    <property type="term" value="F:DNA-binding transcription factor activity"/>
    <property type="evidence" value="ECO:0007669"/>
    <property type="project" value="TreeGrafter"/>
</dbReference>
<dbReference type="Pfam" id="PF17940">
    <property type="entry name" value="TetR_C_31"/>
    <property type="match status" value="1"/>
</dbReference>
<dbReference type="PANTHER" id="PTHR30055:SF234">
    <property type="entry name" value="HTH-TYPE TRANSCRIPTIONAL REGULATOR BETI"/>
    <property type="match status" value="1"/>
</dbReference>
<dbReference type="EMBL" id="RCUV01000026">
    <property type="protein sequence ID" value="RLP67874.1"/>
    <property type="molecule type" value="Genomic_DNA"/>
</dbReference>
<accession>A0A3L6ZIL0</accession>
<dbReference type="PRINTS" id="PR00455">
    <property type="entry name" value="HTHTETR"/>
</dbReference>
<feature type="domain" description="HTH tetR-type" evidence="5">
    <location>
        <begin position="2"/>
        <end position="62"/>
    </location>
</feature>